<dbReference type="Gene3D" id="3.40.50.150">
    <property type="entry name" value="Vaccinia Virus protein VP39"/>
    <property type="match status" value="1"/>
</dbReference>
<dbReference type="PANTHER" id="PTHR45875">
    <property type="entry name" value="METHYLTRANSFERASE N6AMT1"/>
    <property type="match status" value="1"/>
</dbReference>
<dbReference type="InterPro" id="IPR029063">
    <property type="entry name" value="SAM-dependent_MTases_sf"/>
</dbReference>
<evidence type="ECO:0000313" key="7">
    <source>
        <dbReference type="Proteomes" id="UP001501822"/>
    </source>
</evidence>
<organism evidence="6 7">
    <name type="scientific">Actinoallomurus spadix</name>
    <dbReference type="NCBI Taxonomy" id="79912"/>
    <lineage>
        <taxon>Bacteria</taxon>
        <taxon>Bacillati</taxon>
        <taxon>Actinomycetota</taxon>
        <taxon>Actinomycetes</taxon>
        <taxon>Streptosporangiales</taxon>
        <taxon>Thermomonosporaceae</taxon>
        <taxon>Actinoallomurus</taxon>
    </lineage>
</organism>
<dbReference type="CDD" id="cd02440">
    <property type="entry name" value="AdoMet_MTases"/>
    <property type="match status" value="1"/>
</dbReference>
<keyword evidence="3" id="KW-0808">Transferase</keyword>
<comment type="caution">
    <text evidence="6">The sequence shown here is derived from an EMBL/GenBank/DDBJ whole genome shotgun (WGS) entry which is preliminary data.</text>
</comment>
<dbReference type="InterPro" id="IPR002052">
    <property type="entry name" value="DNA_methylase_N6_adenine_CS"/>
</dbReference>
<dbReference type="PROSITE" id="PS00092">
    <property type="entry name" value="N6_MTASE"/>
    <property type="match status" value="1"/>
</dbReference>
<feature type="domain" description="Methyltransferase small" evidence="5">
    <location>
        <begin position="29"/>
        <end position="105"/>
    </location>
</feature>
<dbReference type="Pfam" id="PF05175">
    <property type="entry name" value="MTS"/>
    <property type="match status" value="1"/>
</dbReference>
<dbReference type="Proteomes" id="UP001501822">
    <property type="component" value="Unassembled WGS sequence"/>
</dbReference>
<accession>A0ABP3FHN6</accession>
<dbReference type="InterPro" id="IPR007848">
    <property type="entry name" value="Small_mtfrase_dom"/>
</dbReference>
<protein>
    <submittedName>
        <fullName evidence="6">Methyltransferase</fullName>
    </submittedName>
</protein>
<evidence type="ECO:0000256" key="2">
    <source>
        <dbReference type="ARBA" id="ARBA00022603"/>
    </source>
</evidence>
<evidence type="ECO:0000256" key="3">
    <source>
        <dbReference type="ARBA" id="ARBA00022679"/>
    </source>
</evidence>
<dbReference type="InterPro" id="IPR052190">
    <property type="entry name" value="Euk-Arch_PrmC-MTase"/>
</dbReference>
<keyword evidence="7" id="KW-1185">Reference proteome</keyword>
<evidence type="ECO:0000256" key="1">
    <source>
        <dbReference type="ARBA" id="ARBA00006149"/>
    </source>
</evidence>
<gene>
    <name evidence="6" type="ORF">GCM10010151_01620</name>
</gene>
<dbReference type="EMBL" id="BAAABM010000003">
    <property type="protein sequence ID" value="GAA0315281.1"/>
    <property type="molecule type" value="Genomic_DNA"/>
</dbReference>
<proteinExistence type="inferred from homology"/>
<dbReference type="InterPro" id="IPR004557">
    <property type="entry name" value="PrmC-related"/>
</dbReference>
<evidence type="ECO:0000259" key="5">
    <source>
        <dbReference type="Pfam" id="PF05175"/>
    </source>
</evidence>
<dbReference type="PANTHER" id="PTHR45875:SF1">
    <property type="entry name" value="METHYLTRANSFERASE N6AMT1"/>
    <property type="match status" value="1"/>
</dbReference>
<keyword evidence="4" id="KW-0949">S-adenosyl-L-methionine</keyword>
<dbReference type="RefSeq" id="WP_252808274.1">
    <property type="nucleotide sequence ID" value="NZ_BAAABM010000003.1"/>
</dbReference>
<sequence length="214" mass="23014">MWMFRPLGVYRPQSDTFLLARELCCGGIQGSRVLDLCTGTGALAIIAAYAGAEAVTAVDVEGRAVLTAWMNARLRRVPVRVLRGDLFEPIADELFDVIVANPPYVPSADGPRGVRGRAWDAGRQGRAVIDRICARAPGTLAVGGTLLMVQSVLCGVETTLNALRGAGLKASVVARRRQPFGPVLRSRAAFLEKEGLIRPGQRHEELVVIRADQS</sequence>
<name>A0ABP3FHN6_9ACTN</name>
<dbReference type="NCBIfam" id="TIGR00537">
    <property type="entry name" value="hemK_rel_arch"/>
    <property type="match status" value="1"/>
</dbReference>
<dbReference type="GO" id="GO:0032259">
    <property type="term" value="P:methylation"/>
    <property type="evidence" value="ECO:0007669"/>
    <property type="project" value="UniProtKB-KW"/>
</dbReference>
<dbReference type="SUPFAM" id="SSF53335">
    <property type="entry name" value="S-adenosyl-L-methionine-dependent methyltransferases"/>
    <property type="match status" value="1"/>
</dbReference>
<evidence type="ECO:0000313" key="6">
    <source>
        <dbReference type="EMBL" id="GAA0315281.1"/>
    </source>
</evidence>
<evidence type="ECO:0000256" key="4">
    <source>
        <dbReference type="ARBA" id="ARBA00022691"/>
    </source>
</evidence>
<dbReference type="GO" id="GO:0008168">
    <property type="term" value="F:methyltransferase activity"/>
    <property type="evidence" value="ECO:0007669"/>
    <property type="project" value="UniProtKB-KW"/>
</dbReference>
<reference evidence="7" key="1">
    <citation type="journal article" date="2019" name="Int. J. Syst. Evol. Microbiol.">
        <title>The Global Catalogue of Microorganisms (GCM) 10K type strain sequencing project: providing services to taxonomists for standard genome sequencing and annotation.</title>
        <authorList>
            <consortium name="The Broad Institute Genomics Platform"/>
            <consortium name="The Broad Institute Genome Sequencing Center for Infectious Disease"/>
            <person name="Wu L."/>
            <person name="Ma J."/>
        </authorList>
    </citation>
    <scope>NUCLEOTIDE SEQUENCE [LARGE SCALE GENOMIC DNA]</scope>
    <source>
        <strain evidence="7">JCM 3146</strain>
    </source>
</reference>
<comment type="similarity">
    <text evidence="1">Belongs to the eukaryotic/archaeal PrmC-related family.</text>
</comment>
<keyword evidence="2 6" id="KW-0489">Methyltransferase</keyword>